<feature type="transmembrane region" description="Helical" evidence="16">
    <location>
        <begin position="133"/>
        <end position="154"/>
    </location>
</feature>
<evidence type="ECO:0000256" key="14">
    <source>
        <dbReference type="ARBA" id="ARBA00031019"/>
    </source>
</evidence>
<dbReference type="EC" id="7.1.1.2" evidence="3"/>
<dbReference type="AlphaFoldDB" id="A0A343C5D4"/>
<evidence type="ECO:0000256" key="2">
    <source>
        <dbReference type="ARBA" id="ARBA00005698"/>
    </source>
</evidence>
<feature type="transmembrane region" description="Helical" evidence="16">
    <location>
        <begin position="20"/>
        <end position="42"/>
    </location>
</feature>
<reference evidence="17" key="1">
    <citation type="submission" date="2016-04" db="EMBL/GenBank/DDBJ databases">
        <title>Mitochondria of beetle species.</title>
        <authorList>
            <person name="Hunter A."/>
            <person name="Moriniere J."/>
            <person name="Tang P."/>
            <person name="Linard B."/>
            <person name="Crampton-Platt A."/>
            <person name="Vogler A.P."/>
        </authorList>
    </citation>
    <scope>NUCLEOTIDE SEQUENCE</scope>
</reference>
<comment type="subcellular location">
    <subcellularLocation>
        <location evidence="1">Mitochondrion membrane</location>
        <topology evidence="1">Multi-pass membrane protein</topology>
    </subcellularLocation>
</comment>
<accession>A0A343C5D4</accession>
<evidence type="ECO:0000256" key="4">
    <source>
        <dbReference type="ARBA" id="ARBA00021095"/>
    </source>
</evidence>
<evidence type="ECO:0000313" key="17">
    <source>
        <dbReference type="EMBL" id="ARH55240.1"/>
    </source>
</evidence>
<evidence type="ECO:0000256" key="13">
    <source>
        <dbReference type="ARBA" id="ARBA00023136"/>
    </source>
</evidence>
<keyword evidence="11" id="KW-0520">NAD</keyword>
<keyword evidence="9" id="KW-0249">Electron transport</keyword>
<keyword evidence="6" id="KW-0679">Respiratory chain</keyword>
<keyword evidence="13 16" id="KW-0472">Membrane</keyword>
<proteinExistence type="inferred from homology"/>
<evidence type="ECO:0000256" key="1">
    <source>
        <dbReference type="ARBA" id="ARBA00004225"/>
    </source>
</evidence>
<evidence type="ECO:0000256" key="5">
    <source>
        <dbReference type="ARBA" id="ARBA00022448"/>
    </source>
</evidence>
<protein>
    <recommendedName>
        <fullName evidence="4">NADH-ubiquinone oxidoreductase chain 6</fullName>
        <ecNumber evidence="3">7.1.1.2</ecNumber>
    </recommendedName>
    <alternativeName>
        <fullName evidence="14">NADH dehydrogenase subunit 6</fullName>
    </alternativeName>
</protein>
<keyword evidence="10 16" id="KW-1133">Transmembrane helix</keyword>
<evidence type="ECO:0000256" key="11">
    <source>
        <dbReference type="ARBA" id="ARBA00023027"/>
    </source>
</evidence>
<comment type="catalytic activity">
    <reaction evidence="15">
        <text>a ubiquinone + NADH + 5 H(+)(in) = a ubiquinol + NAD(+) + 4 H(+)(out)</text>
        <dbReference type="Rhea" id="RHEA:29091"/>
        <dbReference type="Rhea" id="RHEA-COMP:9565"/>
        <dbReference type="Rhea" id="RHEA-COMP:9566"/>
        <dbReference type="ChEBI" id="CHEBI:15378"/>
        <dbReference type="ChEBI" id="CHEBI:16389"/>
        <dbReference type="ChEBI" id="CHEBI:17976"/>
        <dbReference type="ChEBI" id="CHEBI:57540"/>
        <dbReference type="ChEBI" id="CHEBI:57945"/>
        <dbReference type="EC" id="7.1.1.2"/>
    </reaction>
</comment>
<dbReference type="PANTHER" id="PTHR11435">
    <property type="entry name" value="NADH UBIQUINONE OXIDOREDUCTASE SUBUNIT ND6"/>
    <property type="match status" value="1"/>
</dbReference>
<evidence type="ECO:0000256" key="16">
    <source>
        <dbReference type="SAM" id="Phobius"/>
    </source>
</evidence>
<evidence type="ECO:0000256" key="3">
    <source>
        <dbReference type="ARBA" id="ARBA00012944"/>
    </source>
</evidence>
<keyword evidence="5" id="KW-0813">Transport</keyword>
<feature type="transmembrane region" description="Helical" evidence="16">
    <location>
        <begin position="48"/>
        <end position="69"/>
    </location>
</feature>
<organism evidence="17">
    <name type="scientific">Trigonopterus sp. 1 AH-2016</name>
    <dbReference type="NCBI Taxonomy" id="1903835"/>
    <lineage>
        <taxon>Eukaryota</taxon>
        <taxon>Metazoa</taxon>
        <taxon>Ecdysozoa</taxon>
        <taxon>Arthropoda</taxon>
        <taxon>Hexapoda</taxon>
        <taxon>Insecta</taxon>
        <taxon>Pterygota</taxon>
        <taxon>Neoptera</taxon>
        <taxon>Endopterygota</taxon>
        <taxon>Coleoptera</taxon>
        <taxon>Polyphaga</taxon>
        <taxon>Cucujiformia</taxon>
        <taxon>Curculionidae</taxon>
        <taxon>Cryptorhynchinae</taxon>
        <taxon>Trigonopterus</taxon>
    </lineage>
</organism>
<evidence type="ECO:0000256" key="10">
    <source>
        <dbReference type="ARBA" id="ARBA00022989"/>
    </source>
</evidence>
<evidence type="ECO:0000256" key="9">
    <source>
        <dbReference type="ARBA" id="ARBA00022982"/>
    </source>
</evidence>
<evidence type="ECO:0000256" key="7">
    <source>
        <dbReference type="ARBA" id="ARBA00022692"/>
    </source>
</evidence>
<comment type="similarity">
    <text evidence="2">Belongs to the complex I subunit 6 family.</text>
</comment>
<evidence type="ECO:0000256" key="6">
    <source>
        <dbReference type="ARBA" id="ARBA00022660"/>
    </source>
</evidence>
<dbReference type="InterPro" id="IPR050269">
    <property type="entry name" value="ComplexI_Subunit6"/>
</dbReference>
<evidence type="ECO:0000256" key="8">
    <source>
        <dbReference type="ARBA" id="ARBA00022967"/>
    </source>
</evidence>
<gene>
    <name evidence="17" type="primary">nad6</name>
</gene>
<dbReference type="EMBL" id="KX087359">
    <property type="protein sequence ID" value="ARH55240.1"/>
    <property type="molecule type" value="Genomic_DNA"/>
</dbReference>
<sequence>MLIIASWTFSIMFMTINHPLSMGGILLVQTIFIALMSGMFFFNFWFSYILFLVMIGGMLVMFIYMTSIASNEKFSLPKKSLYFYSMSLVLTLTLFVSMDKYPSLQLYKNSSILMMEHLQKNFFMDKFFNYPSMYILIALMIYLLITMIAIVKITSQPKGTLRQK</sequence>
<keyword evidence="12 17" id="KW-0496">Mitochondrion</keyword>
<feature type="transmembrane region" description="Helical" evidence="16">
    <location>
        <begin position="81"/>
        <end position="98"/>
    </location>
</feature>
<keyword evidence="8" id="KW-1278">Translocase</keyword>
<dbReference type="PANTHER" id="PTHR11435:SF1">
    <property type="entry name" value="NADH-UBIQUINONE OXIDOREDUCTASE CHAIN 6"/>
    <property type="match status" value="1"/>
</dbReference>
<keyword evidence="7 16" id="KW-0812">Transmembrane</keyword>
<dbReference type="GO" id="GO:0031966">
    <property type="term" value="C:mitochondrial membrane"/>
    <property type="evidence" value="ECO:0007669"/>
    <property type="project" value="UniProtKB-SubCell"/>
</dbReference>
<geneLocation type="mitochondrion" evidence="17"/>
<evidence type="ECO:0000256" key="15">
    <source>
        <dbReference type="ARBA" id="ARBA00049551"/>
    </source>
</evidence>
<name>A0A343C5D4_9CUCU</name>
<dbReference type="GO" id="GO:0008137">
    <property type="term" value="F:NADH dehydrogenase (ubiquinone) activity"/>
    <property type="evidence" value="ECO:0007669"/>
    <property type="project" value="UniProtKB-EC"/>
</dbReference>
<evidence type="ECO:0000256" key="12">
    <source>
        <dbReference type="ARBA" id="ARBA00023128"/>
    </source>
</evidence>